<keyword evidence="1" id="KW-0732">Signal</keyword>
<feature type="chain" id="PRO_5047465571" evidence="1">
    <location>
        <begin position="18"/>
        <end position="181"/>
    </location>
</feature>
<reference evidence="3 4" key="1">
    <citation type="submission" date="2020-05" db="EMBL/GenBank/DDBJ databases">
        <authorList>
            <person name="Khan S.A."/>
            <person name="Jeon C.O."/>
            <person name="Chun B.H."/>
        </authorList>
    </citation>
    <scope>NUCLEOTIDE SEQUENCE [LARGE SCALE GENOMIC DNA]</scope>
    <source>
        <strain evidence="3 4">S1162</strain>
    </source>
</reference>
<dbReference type="InterPro" id="IPR007372">
    <property type="entry name" value="Lipid/polyisoprenoid-bd_YceI"/>
</dbReference>
<feature type="domain" description="Lipid/polyisoprenoid-binding YceI-like" evidence="2">
    <location>
        <begin position="53"/>
        <end position="176"/>
    </location>
</feature>
<evidence type="ECO:0000313" key="3">
    <source>
        <dbReference type="EMBL" id="NNU34502.1"/>
    </source>
</evidence>
<dbReference type="SUPFAM" id="SSF101874">
    <property type="entry name" value="YceI-like"/>
    <property type="match status" value="1"/>
</dbReference>
<dbReference type="InterPro" id="IPR036761">
    <property type="entry name" value="TTHA0802/YceI-like_sf"/>
</dbReference>
<dbReference type="RefSeq" id="WP_175270177.1">
    <property type="nucleotide sequence ID" value="NZ_JABFCR010000050.1"/>
</dbReference>
<evidence type="ECO:0000259" key="2">
    <source>
        <dbReference type="Pfam" id="PF04264"/>
    </source>
</evidence>
<dbReference type="Gene3D" id="2.40.128.110">
    <property type="entry name" value="Lipid/polyisoprenoid-binding, YceI-like"/>
    <property type="match status" value="1"/>
</dbReference>
<proteinExistence type="predicted"/>
<name>A0ABX1W2P7_9SPHI</name>
<organism evidence="3 4">
    <name type="scientific">Mucilaginibacter humi</name>
    <dbReference type="NCBI Taxonomy" id="2732510"/>
    <lineage>
        <taxon>Bacteria</taxon>
        <taxon>Pseudomonadati</taxon>
        <taxon>Bacteroidota</taxon>
        <taxon>Sphingobacteriia</taxon>
        <taxon>Sphingobacteriales</taxon>
        <taxon>Sphingobacteriaceae</taxon>
        <taxon>Mucilaginibacter</taxon>
    </lineage>
</organism>
<dbReference type="Pfam" id="PF04264">
    <property type="entry name" value="YceI"/>
    <property type="match status" value="1"/>
</dbReference>
<evidence type="ECO:0000313" key="4">
    <source>
        <dbReference type="Proteomes" id="UP000566071"/>
    </source>
</evidence>
<protein>
    <submittedName>
        <fullName evidence="3">YceI family protein</fullName>
    </submittedName>
</protein>
<sequence>MKHISIILLAALLSVKAAGQTLYACKNAQISLFSTAPIEDIAAKTSAGNSVYNASTGDLVFSVAINTFKFPKSLMQEHFNSDYLESDKYPRATFKGKIKEQPDLTKNGSYPITVVGELDVHNVKQNRTIQGNLTVNNGVITMTAEFMVKCVDHHIDIPKLVFHNIAESIKMNVNATYTAAK</sequence>
<evidence type="ECO:0000256" key="1">
    <source>
        <dbReference type="SAM" id="SignalP"/>
    </source>
</evidence>
<gene>
    <name evidence="3" type="ORF">HK413_10985</name>
</gene>
<dbReference type="EMBL" id="JABFCR010000050">
    <property type="protein sequence ID" value="NNU34502.1"/>
    <property type="molecule type" value="Genomic_DNA"/>
</dbReference>
<keyword evidence="4" id="KW-1185">Reference proteome</keyword>
<comment type="caution">
    <text evidence="3">The sequence shown here is derived from an EMBL/GenBank/DDBJ whole genome shotgun (WGS) entry which is preliminary data.</text>
</comment>
<dbReference type="Proteomes" id="UP000566071">
    <property type="component" value="Unassembled WGS sequence"/>
</dbReference>
<feature type="signal peptide" evidence="1">
    <location>
        <begin position="1"/>
        <end position="17"/>
    </location>
</feature>
<accession>A0ABX1W2P7</accession>